<reference evidence="1" key="2">
    <citation type="submission" date="2024-06" db="EMBL/GenBank/DDBJ databases">
        <authorList>
            <person name="Petrova K.O."/>
            <person name="Toshchakov S.V."/>
            <person name="Boltjanskaja Y.V."/>
            <person name="Kevbrin V.V."/>
        </authorList>
    </citation>
    <scope>NUCLEOTIDE SEQUENCE</scope>
    <source>
        <strain evidence="1">Z-710</strain>
    </source>
</reference>
<gene>
    <name evidence="1" type="ORF">PRVXH_001904</name>
</gene>
<dbReference type="AlphaFoldDB" id="A0AAU8HR06"/>
<dbReference type="InterPro" id="IPR009711">
    <property type="entry name" value="UPF0473"/>
</dbReference>
<protein>
    <submittedName>
        <fullName evidence="1">DUF1292 domain-containing protein</fullName>
    </submittedName>
</protein>
<sequence>MTDNNNEDIKIVLVDDEGNEHLFVEYDRISYEGEEYAFLIPEDTNEPETAHVFKIEEKDGELVYNVVEDTNLLDKVEEAWHNELTEED</sequence>
<reference evidence="1" key="1">
    <citation type="journal article" date="2018" name="Antonie Van Leeuwenhoek">
        <title>Proteinivorax hydrogeniformans sp. nov., an anaerobic, haloalkaliphilic bacterium fermenting proteinaceous compounds with high hydrogen production.</title>
        <authorList>
            <person name="Boltyanskaya Y."/>
            <person name="Detkova E."/>
            <person name="Pimenov N."/>
            <person name="Kevbrin V."/>
        </authorList>
    </citation>
    <scope>NUCLEOTIDE SEQUENCE</scope>
    <source>
        <strain evidence="1">Z-710</strain>
    </source>
</reference>
<name>A0AAU8HR06_9FIRM</name>
<accession>A0AAU8HR06</accession>
<dbReference type="RefSeq" id="WP_353892550.1">
    <property type="nucleotide sequence ID" value="NZ_CP159485.1"/>
</dbReference>
<proteinExistence type="predicted"/>
<evidence type="ECO:0000313" key="1">
    <source>
        <dbReference type="EMBL" id="XCI27973.1"/>
    </source>
</evidence>
<dbReference type="Pfam" id="PF06949">
    <property type="entry name" value="DUF1292"/>
    <property type="match status" value="1"/>
</dbReference>
<dbReference type="EMBL" id="CP159485">
    <property type="protein sequence ID" value="XCI27973.1"/>
    <property type="molecule type" value="Genomic_DNA"/>
</dbReference>
<organism evidence="1">
    <name type="scientific">Proteinivorax hydrogeniformans</name>
    <dbReference type="NCBI Taxonomy" id="1826727"/>
    <lineage>
        <taxon>Bacteria</taxon>
        <taxon>Bacillati</taxon>
        <taxon>Bacillota</taxon>
        <taxon>Clostridia</taxon>
        <taxon>Eubacteriales</taxon>
        <taxon>Proteinivoracaceae</taxon>
        <taxon>Proteinivorax</taxon>
    </lineage>
</organism>